<accession>A0ABT3A751</accession>
<reference evidence="3 4" key="1">
    <citation type="submission" date="2022-10" db="EMBL/GenBank/DDBJ databases">
        <title>Aestuariibacter sp. AA17 isolated from Montipora capitata coral fragment.</title>
        <authorList>
            <person name="Emsley S.A."/>
            <person name="Pfannmuller K.M."/>
            <person name="Loughran R.M."/>
            <person name="Shlafstein M."/>
            <person name="Papke E."/>
            <person name="Saw J.H."/>
            <person name="Ushijima B."/>
            <person name="Videau P."/>
        </authorList>
    </citation>
    <scope>NUCLEOTIDE SEQUENCE [LARGE SCALE GENOMIC DNA]</scope>
    <source>
        <strain evidence="3 4">AA17</strain>
    </source>
</reference>
<dbReference type="Gene3D" id="1.10.260.40">
    <property type="entry name" value="lambda repressor-like DNA-binding domains"/>
    <property type="match status" value="1"/>
</dbReference>
<name>A0ABT3A751_9ALTE</name>
<keyword evidence="1" id="KW-1133">Transmembrane helix</keyword>
<dbReference type="Pfam" id="PF01381">
    <property type="entry name" value="HTH_3"/>
    <property type="match status" value="1"/>
</dbReference>
<evidence type="ECO:0000256" key="1">
    <source>
        <dbReference type="SAM" id="Phobius"/>
    </source>
</evidence>
<evidence type="ECO:0000313" key="3">
    <source>
        <dbReference type="EMBL" id="MCV2884394.1"/>
    </source>
</evidence>
<feature type="domain" description="HTH cro/C1-type" evidence="2">
    <location>
        <begin position="8"/>
        <end position="43"/>
    </location>
</feature>
<sequence length="316" mass="36594">MTLLSEELKAKRINAGLSQEALAERLNVGVYLIQAIEEGKTAPHQALSKSAMLVWQNAGQSSTTETIEMKPKITTSVERGVSFISLFIVIGMLFFLYAIFMVLYSDADNHDKFNLIAVLSISFIARRDKDLVFTSLLYSASLLINEFAFVILKDSSFEISMALYISALISVHFLAKNYVMTMMYMIIFSAISMEIIWYLKEIYRPDITWYIHCAFINTLIIKTIKTKLNILHGKHYSFISLSIYDKFFLFHSYCYFWLILLMVIEYGVRHILHFNTLIVYNLFLPIQWTFNLIFISLLVESVIRLKPWKKAVLSVK</sequence>
<keyword evidence="1" id="KW-0812">Transmembrane</keyword>
<organism evidence="3 4">
    <name type="scientific">Fluctibacter corallii</name>
    <dbReference type="NCBI Taxonomy" id="2984329"/>
    <lineage>
        <taxon>Bacteria</taxon>
        <taxon>Pseudomonadati</taxon>
        <taxon>Pseudomonadota</taxon>
        <taxon>Gammaproteobacteria</taxon>
        <taxon>Alteromonadales</taxon>
        <taxon>Alteromonadaceae</taxon>
        <taxon>Fluctibacter</taxon>
    </lineage>
</organism>
<comment type="caution">
    <text evidence="3">The sequence shown here is derived from an EMBL/GenBank/DDBJ whole genome shotgun (WGS) entry which is preliminary data.</text>
</comment>
<dbReference type="RefSeq" id="WP_263711637.1">
    <property type="nucleotide sequence ID" value="NZ_JAOWKX010000003.1"/>
</dbReference>
<keyword evidence="4" id="KW-1185">Reference proteome</keyword>
<dbReference type="CDD" id="cd00093">
    <property type="entry name" value="HTH_XRE"/>
    <property type="match status" value="1"/>
</dbReference>
<feature type="transmembrane region" description="Helical" evidence="1">
    <location>
        <begin position="247"/>
        <end position="266"/>
    </location>
</feature>
<evidence type="ECO:0000313" key="4">
    <source>
        <dbReference type="Proteomes" id="UP001652504"/>
    </source>
</evidence>
<gene>
    <name evidence="3" type="ORF">OE749_06770</name>
</gene>
<protein>
    <submittedName>
        <fullName evidence="3">Helix-turn-helix transcriptional regulator</fullName>
    </submittedName>
</protein>
<dbReference type="EMBL" id="JAOWKX010000003">
    <property type="protein sequence ID" value="MCV2884394.1"/>
    <property type="molecule type" value="Genomic_DNA"/>
</dbReference>
<dbReference type="SUPFAM" id="SSF47413">
    <property type="entry name" value="lambda repressor-like DNA-binding domains"/>
    <property type="match status" value="1"/>
</dbReference>
<dbReference type="Proteomes" id="UP001652504">
    <property type="component" value="Unassembled WGS sequence"/>
</dbReference>
<keyword evidence="1" id="KW-0472">Membrane</keyword>
<feature type="transmembrane region" description="Helical" evidence="1">
    <location>
        <begin position="131"/>
        <end position="152"/>
    </location>
</feature>
<dbReference type="PROSITE" id="PS50943">
    <property type="entry name" value="HTH_CROC1"/>
    <property type="match status" value="1"/>
</dbReference>
<feature type="transmembrane region" description="Helical" evidence="1">
    <location>
        <begin position="181"/>
        <end position="199"/>
    </location>
</feature>
<proteinExistence type="predicted"/>
<evidence type="ECO:0000259" key="2">
    <source>
        <dbReference type="PROSITE" id="PS50943"/>
    </source>
</evidence>
<feature type="transmembrane region" description="Helical" evidence="1">
    <location>
        <begin position="278"/>
        <end position="299"/>
    </location>
</feature>
<dbReference type="InterPro" id="IPR010982">
    <property type="entry name" value="Lambda_DNA-bd_dom_sf"/>
</dbReference>
<dbReference type="InterPro" id="IPR001387">
    <property type="entry name" value="Cro/C1-type_HTH"/>
</dbReference>
<feature type="transmembrane region" description="Helical" evidence="1">
    <location>
        <begin position="80"/>
        <end position="104"/>
    </location>
</feature>